<dbReference type="RefSeq" id="XP_001382460.1">
    <property type="nucleotide sequence ID" value="XM_001382423.1"/>
</dbReference>
<dbReference type="Proteomes" id="UP000002258">
    <property type="component" value="Chromosome 2"/>
</dbReference>
<dbReference type="AlphaFoldDB" id="A3LP46"/>
<dbReference type="EMBL" id="CP000496">
    <property type="protein sequence ID" value="ABN64431.1"/>
    <property type="molecule type" value="Genomic_DNA"/>
</dbReference>
<dbReference type="InParanoid" id="A3LP46"/>
<evidence type="ECO:0000256" key="1">
    <source>
        <dbReference type="SAM" id="Phobius"/>
    </source>
</evidence>
<dbReference type="GeneID" id="4837445"/>
<feature type="transmembrane region" description="Helical" evidence="1">
    <location>
        <begin position="21"/>
        <end position="42"/>
    </location>
</feature>
<protein>
    <submittedName>
        <fullName evidence="2">Uncharacterized protein</fullName>
    </submittedName>
</protein>
<keyword evidence="1" id="KW-1133">Transmembrane helix</keyword>
<proteinExistence type="predicted"/>
<evidence type="ECO:0000313" key="3">
    <source>
        <dbReference type="Proteomes" id="UP000002258"/>
    </source>
</evidence>
<reference evidence="2 3" key="1">
    <citation type="journal article" date="2007" name="Nat. Biotechnol.">
        <title>Genome sequence of the lignocellulose-bioconverting and xylose-fermenting yeast Pichia stipitis.</title>
        <authorList>
            <person name="Jeffries T.W."/>
            <person name="Grigoriev I.V."/>
            <person name="Grimwood J."/>
            <person name="Laplaza J.M."/>
            <person name="Aerts A."/>
            <person name="Salamov A."/>
            <person name="Schmutz J."/>
            <person name="Lindquist E."/>
            <person name="Dehal P."/>
            <person name="Shapiro H."/>
            <person name="Jin Y.S."/>
            <person name="Passoth V."/>
            <person name="Richardson P.M."/>
        </authorList>
    </citation>
    <scope>NUCLEOTIDE SEQUENCE [LARGE SCALE GENOMIC DNA]</scope>
    <source>
        <strain evidence="3">ATCC 58785 / CBS 6054 / NBRC 10063 / NRRL Y-11545</strain>
    </source>
</reference>
<evidence type="ECO:0000313" key="2">
    <source>
        <dbReference type="EMBL" id="ABN64431.1"/>
    </source>
</evidence>
<keyword evidence="3" id="KW-1185">Reference proteome</keyword>
<accession>A3LP46</accession>
<name>A3LP46_PICST</name>
<keyword evidence="1" id="KW-0812">Transmembrane</keyword>
<dbReference type="KEGG" id="pic:PICST_29818"/>
<gene>
    <name evidence="2" type="ORF">PICST_29818</name>
</gene>
<organism evidence="2 3">
    <name type="scientific">Scheffersomyces stipitis (strain ATCC 58785 / CBS 6054 / NBRC 10063 / NRRL Y-11545)</name>
    <name type="common">Yeast</name>
    <name type="synonym">Pichia stipitis</name>
    <dbReference type="NCBI Taxonomy" id="322104"/>
    <lineage>
        <taxon>Eukaryota</taxon>
        <taxon>Fungi</taxon>
        <taxon>Dikarya</taxon>
        <taxon>Ascomycota</taxon>
        <taxon>Saccharomycotina</taxon>
        <taxon>Pichiomycetes</taxon>
        <taxon>Debaryomycetaceae</taxon>
        <taxon>Scheffersomyces</taxon>
    </lineage>
</organism>
<dbReference type="HOGENOM" id="CLU_1548181_0_0_1"/>
<sequence length="173" mass="19448">MVTILVHKFAARGLPHLKYSLLVKTINASGMLVVLMLVAMLFCRYMDQTKSKCFHGVILNCDSNSQLDLEAQIESHEASFDVAVTVAHSTGSNASGAHSVPVPRVSHPKRSQQVAIVELRTQALRLNYPPQMERYLSNKRLYDGLIRYKRRSNRVEVLPSIPECTPIRRSLFG</sequence>
<keyword evidence="1" id="KW-0472">Membrane</keyword>